<organism evidence="1 2">
    <name type="scientific">Papaver somniferum</name>
    <name type="common">Opium poppy</name>
    <dbReference type="NCBI Taxonomy" id="3469"/>
    <lineage>
        <taxon>Eukaryota</taxon>
        <taxon>Viridiplantae</taxon>
        <taxon>Streptophyta</taxon>
        <taxon>Embryophyta</taxon>
        <taxon>Tracheophyta</taxon>
        <taxon>Spermatophyta</taxon>
        <taxon>Magnoliopsida</taxon>
        <taxon>Ranunculales</taxon>
        <taxon>Papaveraceae</taxon>
        <taxon>Papaveroideae</taxon>
        <taxon>Papaver</taxon>
    </lineage>
</organism>
<evidence type="ECO:0000313" key="1">
    <source>
        <dbReference type="EMBL" id="RZC57743.1"/>
    </source>
</evidence>
<keyword evidence="2" id="KW-1185">Reference proteome</keyword>
<dbReference type="Proteomes" id="UP000316621">
    <property type="component" value="Chromosome 4"/>
</dbReference>
<protein>
    <submittedName>
        <fullName evidence="1">Uncharacterized protein</fullName>
    </submittedName>
</protein>
<dbReference type="AlphaFoldDB" id="A0A4Y7J9C8"/>
<dbReference type="EMBL" id="CM010718">
    <property type="protein sequence ID" value="RZC57743.1"/>
    <property type="molecule type" value="Genomic_DNA"/>
</dbReference>
<gene>
    <name evidence="1" type="ORF">C5167_005041</name>
</gene>
<evidence type="ECO:0000313" key="2">
    <source>
        <dbReference type="Proteomes" id="UP000316621"/>
    </source>
</evidence>
<dbReference type="Gramene" id="RZC57743">
    <property type="protein sequence ID" value="RZC57743"/>
    <property type="gene ID" value="C5167_005041"/>
</dbReference>
<name>A0A4Y7J9C8_PAPSO</name>
<proteinExistence type="predicted"/>
<reference evidence="1 2" key="1">
    <citation type="journal article" date="2018" name="Science">
        <title>The opium poppy genome and morphinan production.</title>
        <authorList>
            <person name="Guo L."/>
            <person name="Winzer T."/>
            <person name="Yang X."/>
            <person name="Li Y."/>
            <person name="Ning Z."/>
            <person name="He Z."/>
            <person name="Teodor R."/>
            <person name="Lu Y."/>
            <person name="Bowser T.A."/>
            <person name="Graham I.A."/>
            <person name="Ye K."/>
        </authorList>
    </citation>
    <scope>NUCLEOTIDE SEQUENCE [LARGE SCALE GENOMIC DNA]</scope>
    <source>
        <strain evidence="2">cv. HN1</strain>
        <tissue evidence="1">Leaves</tissue>
    </source>
</reference>
<sequence>MLLYEEKEKLDAGVKAEIQFNIEQGIPIDSSVLFSELPPGYDLGYALMMEARYNWKNGKGIFEEAEQADARGFSVLKDMGFVSAVIDDWVSIVWID</sequence>
<accession>A0A4Y7J9C8</accession>